<dbReference type="InterPro" id="IPR029052">
    <property type="entry name" value="Metallo-depent_PP-like"/>
</dbReference>
<gene>
    <name evidence="10" type="primary">apaH</name>
    <name evidence="10" type="ORF">Taqua_01953</name>
</gene>
<evidence type="ECO:0000259" key="9">
    <source>
        <dbReference type="Pfam" id="PF00149"/>
    </source>
</evidence>
<name>A0A554WGL7_9BURK</name>
<evidence type="ECO:0000256" key="6">
    <source>
        <dbReference type="ARBA" id="ARBA00032248"/>
    </source>
</evidence>
<comment type="catalytic activity">
    <reaction evidence="8">
        <text>P(1),P(4)-bis(5'-adenosyl) tetraphosphate + H2O = 2 ADP + 2 H(+)</text>
        <dbReference type="Rhea" id="RHEA:24252"/>
        <dbReference type="ChEBI" id="CHEBI:15377"/>
        <dbReference type="ChEBI" id="CHEBI:15378"/>
        <dbReference type="ChEBI" id="CHEBI:58141"/>
        <dbReference type="ChEBI" id="CHEBI:456216"/>
        <dbReference type="EC" id="3.6.1.41"/>
    </reaction>
</comment>
<dbReference type="OrthoDB" id="9807890at2"/>
<dbReference type="Pfam" id="PF00149">
    <property type="entry name" value="Metallophos"/>
    <property type="match status" value="1"/>
</dbReference>
<evidence type="ECO:0000313" key="11">
    <source>
        <dbReference type="Proteomes" id="UP000318554"/>
    </source>
</evidence>
<dbReference type="InterPro" id="IPR004843">
    <property type="entry name" value="Calcineurin-like_PHP"/>
</dbReference>
<evidence type="ECO:0000256" key="7">
    <source>
        <dbReference type="ARBA" id="ARBA00033210"/>
    </source>
</evidence>
<organism evidence="10 11">
    <name type="scientific">Tepidimonas aquatica</name>
    <dbReference type="NCBI Taxonomy" id="247482"/>
    <lineage>
        <taxon>Bacteria</taxon>
        <taxon>Pseudomonadati</taxon>
        <taxon>Pseudomonadota</taxon>
        <taxon>Betaproteobacteria</taxon>
        <taxon>Burkholderiales</taxon>
        <taxon>Tepidimonas</taxon>
    </lineage>
</organism>
<dbReference type="RefSeq" id="WP_144326510.1">
    <property type="nucleotide sequence ID" value="NZ_VJNA01000026.1"/>
</dbReference>
<accession>A0A554WGL7</accession>
<evidence type="ECO:0000256" key="8">
    <source>
        <dbReference type="ARBA" id="ARBA00049417"/>
    </source>
</evidence>
<comment type="similarity">
    <text evidence="2">Belongs to the Ap4A hydrolase family.</text>
</comment>
<dbReference type="CDD" id="cd07422">
    <property type="entry name" value="MPP_ApaH"/>
    <property type="match status" value="1"/>
</dbReference>
<protein>
    <recommendedName>
        <fullName evidence="3">bis(5'-nucleosyl)-tetraphosphatase (symmetrical)</fullName>
        <ecNumber evidence="3">3.6.1.41</ecNumber>
    </recommendedName>
    <alternativeName>
        <fullName evidence="6">Ap4A hydrolase</fullName>
    </alternativeName>
    <alternativeName>
        <fullName evidence="5">Diadenosine 5',5'''-P1,P4-tetraphosphate pyrophosphohydrolase</fullName>
    </alternativeName>
    <alternativeName>
        <fullName evidence="7">Diadenosine tetraphosphatase</fullName>
    </alternativeName>
</protein>
<dbReference type="SUPFAM" id="SSF56300">
    <property type="entry name" value="Metallo-dependent phosphatases"/>
    <property type="match status" value="1"/>
</dbReference>
<dbReference type="Gene3D" id="3.60.21.10">
    <property type="match status" value="1"/>
</dbReference>
<evidence type="ECO:0000313" key="10">
    <source>
        <dbReference type="EMBL" id="TSE22713.1"/>
    </source>
</evidence>
<evidence type="ECO:0000256" key="3">
    <source>
        <dbReference type="ARBA" id="ARBA00012506"/>
    </source>
</evidence>
<dbReference type="NCBIfam" id="NF001204">
    <property type="entry name" value="PRK00166.1"/>
    <property type="match status" value="1"/>
</dbReference>
<dbReference type="EC" id="3.6.1.41" evidence="3"/>
<dbReference type="PIRSF" id="PIRSF000903">
    <property type="entry name" value="B5n-ttraPtase_sm"/>
    <property type="match status" value="1"/>
</dbReference>
<dbReference type="Proteomes" id="UP000318554">
    <property type="component" value="Unassembled WGS sequence"/>
</dbReference>
<evidence type="ECO:0000256" key="4">
    <source>
        <dbReference type="ARBA" id="ARBA00022801"/>
    </source>
</evidence>
<comment type="function">
    <text evidence="1">Hydrolyzes diadenosine 5',5'''-P1,P4-tetraphosphate to yield ADP.</text>
</comment>
<dbReference type="AlphaFoldDB" id="A0A554WGL7"/>
<comment type="caution">
    <text evidence="10">The sequence shown here is derived from an EMBL/GenBank/DDBJ whole genome shotgun (WGS) entry which is preliminary data.</text>
</comment>
<feature type="domain" description="Calcineurin-like phosphoesterase" evidence="9">
    <location>
        <begin position="3"/>
        <end position="157"/>
    </location>
</feature>
<proteinExistence type="inferred from homology"/>
<keyword evidence="11" id="KW-1185">Reference proteome</keyword>
<keyword evidence="4 10" id="KW-0378">Hydrolase</keyword>
<sequence>MALYLIGDVQGCDAMLQRLLDEVGFSPSRDRFIVLGDLVNRGPQSLAALRRVMRLDGAADTLLGNHDLHLLAVAAGVRPPHRGDTLDDILAAPDRAALLDWLATRPLALLERGWLLVHAGVLPGWSVEQTLALADEVHAVLRDPTQRHAWLAQMYGNEPERWSDDLQGPARWRVIVNALTRLRFCTPSGEMEFATKDGRDGAPAGYLPWFDVPGRASAGTPIAFGHWSTLGPLARADVLPLDSGCVWGGALSAACLPDEHTPLDARAVEVIRLPCPQAQAPGRGM</sequence>
<dbReference type="NCBIfam" id="TIGR00668">
    <property type="entry name" value="apaH"/>
    <property type="match status" value="1"/>
</dbReference>
<dbReference type="PANTHER" id="PTHR40942">
    <property type="match status" value="1"/>
</dbReference>
<evidence type="ECO:0000256" key="5">
    <source>
        <dbReference type="ARBA" id="ARBA00031248"/>
    </source>
</evidence>
<dbReference type="PANTHER" id="PTHR40942:SF4">
    <property type="entry name" value="CYTOCHROME C5"/>
    <property type="match status" value="1"/>
</dbReference>
<dbReference type="GO" id="GO:0008803">
    <property type="term" value="F:bis(5'-nucleosyl)-tetraphosphatase (symmetrical) activity"/>
    <property type="evidence" value="ECO:0007669"/>
    <property type="project" value="UniProtKB-EC"/>
</dbReference>
<evidence type="ECO:0000256" key="2">
    <source>
        <dbReference type="ARBA" id="ARBA00005419"/>
    </source>
</evidence>
<dbReference type="EMBL" id="VJNA01000026">
    <property type="protein sequence ID" value="TSE22713.1"/>
    <property type="molecule type" value="Genomic_DNA"/>
</dbReference>
<dbReference type="InterPro" id="IPR004617">
    <property type="entry name" value="ApaH"/>
</dbReference>
<evidence type="ECO:0000256" key="1">
    <source>
        <dbReference type="ARBA" id="ARBA00003413"/>
    </source>
</evidence>
<reference evidence="10 11" key="1">
    <citation type="submission" date="2019-07" db="EMBL/GenBank/DDBJ databases">
        <title>Tepidimonas aquatica CLN-1 draft genome.</title>
        <authorList>
            <person name="Da Costa M.S."/>
            <person name="Froufe H.J.C."/>
            <person name="Egas C."/>
            <person name="Albuquerque L."/>
        </authorList>
    </citation>
    <scope>NUCLEOTIDE SEQUENCE [LARGE SCALE GENOMIC DNA]</scope>
    <source>
        <strain evidence="10 11">CLN-1</strain>
    </source>
</reference>